<evidence type="ECO:0000313" key="2">
    <source>
        <dbReference type="EMBL" id="GAB45254.1"/>
    </source>
</evidence>
<accession>A0ABQ0HHA2</accession>
<organism evidence="2 3">
    <name type="scientific">Gordonia terrae NBRC 100016</name>
    <dbReference type="NCBI Taxonomy" id="1089454"/>
    <lineage>
        <taxon>Bacteria</taxon>
        <taxon>Bacillati</taxon>
        <taxon>Actinomycetota</taxon>
        <taxon>Actinomycetes</taxon>
        <taxon>Mycobacteriales</taxon>
        <taxon>Gordoniaceae</taxon>
        <taxon>Gordonia</taxon>
    </lineage>
</organism>
<evidence type="ECO:0000313" key="3">
    <source>
        <dbReference type="Proteomes" id="UP000004881"/>
    </source>
</evidence>
<reference evidence="2 3" key="1">
    <citation type="submission" date="2012-02" db="EMBL/GenBank/DDBJ databases">
        <title>Whole genome shotgun sequence of Gordonia terrae NBRC 100016.</title>
        <authorList>
            <person name="Takarada H."/>
            <person name="Hosoyama A."/>
            <person name="Tsuchikane K."/>
            <person name="Katsumata H."/>
            <person name="Yamazaki S."/>
            <person name="Fujita N."/>
        </authorList>
    </citation>
    <scope>NUCLEOTIDE SEQUENCE [LARGE SCALE GENOMIC DNA]</scope>
    <source>
        <strain evidence="2 3">NBRC 100016</strain>
    </source>
</reference>
<proteinExistence type="predicted"/>
<gene>
    <name evidence="2" type="ORF">GOTRE_121_00500</name>
</gene>
<protein>
    <submittedName>
        <fullName evidence="2">Uncharacterized protein</fullName>
    </submittedName>
</protein>
<evidence type="ECO:0000256" key="1">
    <source>
        <dbReference type="SAM" id="MobiDB-lite"/>
    </source>
</evidence>
<dbReference type="Proteomes" id="UP000004881">
    <property type="component" value="Unassembled WGS sequence"/>
</dbReference>
<dbReference type="EMBL" id="BAFD01000087">
    <property type="protein sequence ID" value="GAB45254.1"/>
    <property type="molecule type" value="Genomic_DNA"/>
</dbReference>
<name>A0ABQ0HHA2_9ACTN</name>
<comment type="caution">
    <text evidence="2">The sequence shown here is derived from an EMBL/GenBank/DDBJ whole genome shotgun (WGS) entry which is preliminary data.</text>
</comment>
<sequence>MYARIAPSPEGEVDCSIGDPASNSGRQKHSRDPSERGVSVQDPWSGARVTPVDDS</sequence>
<feature type="region of interest" description="Disordered" evidence="1">
    <location>
        <begin position="1"/>
        <end position="55"/>
    </location>
</feature>
<keyword evidence="3" id="KW-1185">Reference proteome</keyword>